<feature type="compositionally biased region" description="Basic and acidic residues" evidence="1">
    <location>
        <begin position="158"/>
        <end position="168"/>
    </location>
</feature>
<dbReference type="GO" id="GO:0006338">
    <property type="term" value="P:chromatin remodeling"/>
    <property type="evidence" value="ECO:0007669"/>
    <property type="project" value="InterPro"/>
</dbReference>
<feature type="compositionally biased region" description="Low complexity" evidence="1">
    <location>
        <begin position="92"/>
        <end position="105"/>
    </location>
</feature>
<dbReference type="OrthoDB" id="2021186at2759"/>
<feature type="compositionally biased region" description="Acidic residues" evidence="1">
    <location>
        <begin position="41"/>
        <end position="51"/>
    </location>
</feature>
<gene>
    <name evidence="3" type="ORF">APLA_LOCUS2144</name>
    <name evidence="4" type="ORF">APLA_LOCUS9947</name>
</gene>
<evidence type="ECO:0000313" key="5">
    <source>
        <dbReference type="Proteomes" id="UP000494106"/>
    </source>
</evidence>
<dbReference type="InterPro" id="IPR029523">
    <property type="entry name" value="INO80B/Ies2"/>
</dbReference>
<feature type="region of interest" description="Disordered" evidence="1">
    <location>
        <begin position="67"/>
        <end position="174"/>
    </location>
</feature>
<evidence type="ECO:0000313" key="6">
    <source>
        <dbReference type="Proteomes" id="UP000494256"/>
    </source>
</evidence>
<comment type="caution">
    <text evidence="3">The sequence shown here is derived from an EMBL/GenBank/DDBJ whole genome shotgun (WGS) entry which is preliminary data.</text>
</comment>
<dbReference type="EMBL" id="CADEBD010000312">
    <property type="protein sequence ID" value="CAB3242383.1"/>
    <property type="molecule type" value="Genomic_DNA"/>
</dbReference>
<evidence type="ECO:0000313" key="3">
    <source>
        <dbReference type="EMBL" id="CAB3224674.1"/>
    </source>
</evidence>
<feature type="compositionally biased region" description="Basic residues" evidence="1">
    <location>
        <begin position="22"/>
        <end position="37"/>
    </location>
</feature>
<proteinExistence type="predicted"/>
<dbReference type="EMBL" id="CADEBC010000159">
    <property type="protein sequence ID" value="CAB3224674.1"/>
    <property type="molecule type" value="Genomic_DNA"/>
</dbReference>
<dbReference type="Proteomes" id="UP000494106">
    <property type="component" value="Unassembled WGS sequence"/>
</dbReference>
<feature type="region of interest" description="Disordered" evidence="1">
    <location>
        <begin position="1"/>
        <end position="51"/>
    </location>
</feature>
<feature type="compositionally biased region" description="Basic and acidic residues" evidence="1">
    <location>
        <begin position="121"/>
        <end position="150"/>
    </location>
</feature>
<evidence type="ECO:0000313" key="4">
    <source>
        <dbReference type="EMBL" id="CAB3242383.1"/>
    </source>
</evidence>
<feature type="region of interest" description="Disordered" evidence="1">
    <location>
        <begin position="195"/>
        <end position="236"/>
    </location>
</feature>
<feature type="compositionally biased region" description="Basic and acidic residues" evidence="1">
    <location>
        <begin position="204"/>
        <end position="229"/>
    </location>
</feature>
<dbReference type="InterPro" id="IPR006880">
    <property type="entry name" value="INO80B_C"/>
</dbReference>
<dbReference type="Proteomes" id="UP000494256">
    <property type="component" value="Unassembled WGS sequence"/>
</dbReference>
<feature type="domain" description="INO80 complex subunit B-like conserved region" evidence="2">
    <location>
        <begin position="190"/>
        <end position="263"/>
    </location>
</feature>
<dbReference type="Pfam" id="PF04438">
    <property type="entry name" value="zf-HIT"/>
    <property type="match status" value="1"/>
</dbReference>
<accession>A0A8S0YX85</accession>
<dbReference type="CDD" id="cd23021">
    <property type="entry name" value="zf-HIT_IN80B"/>
    <property type="match status" value="1"/>
</dbReference>
<dbReference type="GO" id="GO:0031011">
    <property type="term" value="C:Ino80 complex"/>
    <property type="evidence" value="ECO:0007669"/>
    <property type="project" value="InterPro"/>
</dbReference>
<dbReference type="PANTHER" id="PTHR21561">
    <property type="entry name" value="INO80 COMPLEX SUBUNIT B"/>
    <property type="match status" value="1"/>
</dbReference>
<protein>
    <recommendedName>
        <fullName evidence="2">INO80 complex subunit B-like conserved region domain-containing protein</fullName>
    </recommendedName>
</protein>
<dbReference type="SMART" id="SM01406">
    <property type="entry name" value="PAPA-1"/>
    <property type="match status" value="1"/>
</dbReference>
<dbReference type="PANTHER" id="PTHR21561:SF12">
    <property type="entry name" value="INO80 COMPLEX SUBUNIT B"/>
    <property type="match status" value="1"/>
</dbReference>
<keyword evidence="5" id="KW-1185">Reference proteome</keyword>
<reference evidence="5 6" key="1">
    <citation type="submission" date="2020-04" db="EMBL/GenBank/DDBJ databases">
        <authorList>
            <person name="Wallbank WR R."/>
            <person name="Pardo Diaz C."/>
            <person name="Kozak K."/>
            <person name="Martin S."/>
            <person name="Jiggins C."/>
            <person name="Moest M."/>
            <person name="Warren A I."/>
            <person name="Byers J.R.P. K."/>
            <person name="Montejo-Kovacevich G."/>
            <person name="Yen C E."/>
        </authorList>
    </citation>
    <scope>NUCLEOTIDE SEQUENCE [LARGE SCALE GENOMIC DNA]</scope>
</reference>
<dbReference type="AlphaFoldDB" id="A0A8S0YX85"/>
<sequence>MVRRQREQSTTEDEIVIDTPPPKKHKRHKHKKHKKRKIENEYDSESSIDVSYEDAMDKSFKMKAKGRELPGTSAADLLKAQTMKSSSDSRRSIPGSSSSTPPKASSSKKKKKGRDSGTSSEEERWLDAIKSGKLEEVDEELKKIKPKDPKMMTARQRAMYERGTDKETSPGGEVLLALPSGYKEKVMTEEAIQKAALKSQKRKQLADEKREKDKKKTMDRLLKKQESKNLKNINKGRPTKKLEPMIVYKNSNNEISLSLPPGIPFPIERKSPIDPPKPVICGVDGCANMKKYNCSRTGIPLCSLECYKKNLVLTQ</sequence>
<evidence type="ECO:0000259" key="2">
    <source>
        <dbReference type="SMART" id="SM01406"/>
    </source>
</evidence>
<name>A0A8S0YX85_ARCPL</name>
<organism evidence="3 5">
    <name type="scientific">Arctia plantaginis</name>
    <name type="common">Wood tiger moth</name>
    <name type="synonym">Phalaena plantaginis</name>
    <dbReference type="NCBI Taxonomy" id="874455"/>
    <lineage>
        <taxon>Eukaryota</taxon>
        <taxon>Metazoa</taxon>
        <taxon>Ecdysozoa</taxon>
        <taxon>Arthropoda</taxon>
        <taxon>Hexapoda</taxon>
        <taxon>Insecta</taxon>
        <taxon>Pterygota</taxon>
        <taxon>Neoptera</taxon>
        <taxon>Endopterygota</taxon>
        <taxon>Lepidoptera</taxon>
        <taxon>Glossata</taxon>
        <taxon>Ditrysia</taxon>
        <taxon>Noctuoidea</taxon>
        <taxon>Erebidae</taxon>
        <taxon>Arctiinae</taxon>
        <taxon>Arctia</taxon>
    </lineage>
</organism>
<dbReference type="InterPro" id="IPR007529">
    <property type="entry name" value="Znf_HIT"/>
</dbReference>
<evidence type="ECO:0000256" key="1">
    <source>
        <dbReference type="SAM" id="MobiDB-lite"/>
    </source>
</evidence>